<dbReference type="Proteomes" id="UP001456513">
    <property type="component" value="Unassembled WGS sequence"/>
</dbReference>
<protein>
    <recommendedName>
        <fullName evidence="3">TetR family transcriptional regulator</fullName>
    </recommendedName>
</protein>
<dbReference type="RefSeq" id="WP_341442432.1">
    <property type="nucleotide sequence ID" value="NZ_JBBPCN010000001.1"/>
</dbReference>
<evidence type="ECO:0000313" key="1">
    <source>
        <dbReference type="EMBL" id="MEK8073475.1"/>
    </source>
</evidence>
<gene>
    <name evidence="1" type="ORF">AABD04_21760</name>
</gene>
<evidence type="ECO:0000313" key="2">
    <source>
        <dbReference type="Proteomes" id="UP001456513"/>
    </source>
</evidence>
<organism evidence="1 2">
    <name type="scientific">Rhodococcus navarretei</name>
    <dbReference type="NCBI Taxonomy" id="3128981"/>
    <lineage>
        <taxon>Bacteria</taxon>
        <taxon>Bacillati</taxon>
        <taxon>Actinomycetota</taxon>
        <taxon>Actinomycetes</taxon>
        <taxon>Mycobacteriales</taxon>
        <taxon>Nocardiaceae</taxon>
        <taxon>Rhodococcus</taxon>
    </lineage>
</organism>
<keyword evidence="2" id="KW-1185">Reference proteome</keyword>
<accession>A0ABU9D1I8</accession>
<reference evidence="1 2" key="1">
    <citation type="submission" date="2024-03" db="EMBL/GenBank/DDBJ databases">
        <title>Rhodococcus navarretei sp. nov. and Pseudarthrobacter quantumdoti sp. nov., two new species with the ability to biosynthesize Quantum Dots isolated from soil samples at Union Glacier, Antarctica.</title>
        <authorList>
            <person name="Vargas M."/>
        </authorList>
    </citation>
    <scope>NUCLEOTIDE SEQUENCE [LARGE SCALE GENOMIC DNA]</scope>
    <source>
        <strain evidence="1 2">EXRC-4A-4</strain>
    </source>
</reference>
<dbReference type="EMBL" id="JBBPCN010000001">
    <property type="protein sequence ID" value="MEK8073475.1"/>
    <property type="molecule type" value="Genomic_DNA"/>
</dbReference>
<evidence type="ECO:0008006" key="3">
    <source>
        <dbReference type="Google" id="ProtNLM"/>
    </source>
</evidence>
<sequence>MLSGFERAVVRMVNADYGDDRSRAAIDEWAGTICRALTATAPRSA</sequence>
<comment type="caution">
    <text evidence="1">The sequence shown here is derived from an EMBL/GenBank/DDBJ whole genome shotgun (WGS) entry which is preliminary data.</text>
</comment>
<proteinExistence type="predicted"/>
<name>A0ABU9D1I8_9NOCA</name>